<evidence type="ECO:0000313" key="1">
    <source>
        <dbReference type="EMBL" id="EEA84956.1"/>
    </source>
</evidence>
<protein>
    <submittedName>
        <fullName evidence="1">Uncharacterized protein</fullName>
    </submittedName>
</protein>
<comment type="caution">
    <text evidence="1">The sequence shown here is derived from an EMBL/GenBank/DDBJ whole genome shotgun (WGS) entry which is preliminary data.</text>
</comment>
<proteinExistence type="predicted"/>
<dbReference type="RefSeq" id="WP_006440358.1">
    <property type="nucleotide sequence ID" value="NZ_DS995356.1"/>
</dbReference>
<evidence type="ECO:0000313" key="2">
    <source>
        <dbReference type="Proteomes" id="UP000003178"/>
    </source>
</evidence>
<dbReference type="AlphaFoldDB" id="B6FZY3"/>
<reference evidence="1 2" key="1">
    <citation type="submission" date="2008-09" db="EMBL/GenBank/DDBJ databases">
        <authorList>
            <person name="Fulton L."/>
            <person name="Clifton S."/>
            <person name="Fulton B."/>
            <person name="Xu J."/>
            <person name="Minx P."/>
            <person name="Pepin K.H."/>
            <person name="Johnson M."/>
            <person name="Thiruvilangam P."/>
            <person name="Bhonagiri V."/>
            <person name="Nash W.E."/>
            <person name="Mardis E.R."/>
            <person name="Wilson R.K."/>
        </authorList>
    </citation>
    <scope>NUCLEOTIDE SEQUENCE [LARGE SCALE GENOMIC DNA]</scope>
    <source>
        <strain evidence="1 2">DSM 13275</strain>
    </source>
</reference>
<dbReference type="EMBL" id="ABWP01000059">
    <property type="protein sequence ID" value="EEA84956.1"/>
    <property type="molecule type" value="Genomic_DNA"/>
</dbReference>
<reference evidence="1 2" key="2">
    <citation type="submission" date="2008-10" db="EMBL/GenBank/DDBJ databases">
        <title>Draft genome sequence of Clostridium hiranonis (DSM 13275).</title>
        <authorList>
            <person name="Sudarsanam P."/>
            <person name="Ley R."/>
            <person name="Guruge J."/>
            <person name="Turnbaugh P.J."/>
            <person name="Mahowald M."/>
            <person name="Liep D."/>
            <person name="Gordon J."/>
        </authorList>
    </citation>
    <scope>NUCLEOTIDE SEQUENCE [LARGE SCALE GENOMIC DNA]</scope>
    <source>
        <strain evidence="1 2">DSM 13275</strain>
    </source>
</reference>
<dbReference type="HOGENOM" id="CLU_2599837_0_0_9"/>
<dbReference type="STRING" id="500633.CLOHIR_01437"/>
<sequence>MEKVIINEVDLIIHMAAYMMAYDMDIKLIPAITKSANLLNDTRKDNDEPDLMAIKKNLQNEYGWRFDYDSDSKTRRKIL</sequence>
<organism evidence="1 2">
    <name type="scientific">Peptacetobacter hiranonis (strain DSM 13275 / JCM 10541 / KCTC 15199 / TO-931)</name>
    <name type="common">Clostridium hiranonis</name>
    <dbReference type="NCBI Taxonomy" id="500633"/>
    <lineage>
        <taxon>Bacteria</taxon>
        <taxon>Bacillati</taxon>
        <taxon>Bacillota</taxon>
        <taxon>Clostridia</taxon>
        <taxon>Peptostreptococcales</taxon>
        <taxon>Peptostreptococcaceae</taxon>
        <taxon>Peptacetobacter</taxon>
    </lineage>
</organism>
<gene>
    <name evidence="1" type="ORF">CLOHIR_01437</name>
</gene>
<keyword evidence="2" id="KW-1185">Reference proteome</keyword>
<name>B6FZY3_PEPHT</name>
<accession>B6FZY3</accession>
<dbReference type="Proteomes" id="UP000003178">
    <property type="component" value="Unassembled WGS sequence"/>
</dbReference>